<comment type="caution">
    <text evidence="2">The sequence shown here is derived from an EMBL/GenBank/DDBJ whole genome shotgun (WGS) entry which is preliminary data.</text>
</comment>
<dbReference type="Proteomes" id="UP000663828">
    <property type="component" value="Unassembled WGS sequence"/>
</dbReference>
<feature type="transmembrane region" description="Helical" evidence="1">
    <location>
        <begin position="6"/>
        <end position="23"/>
    </location>
</feature>
<keyword evidence="1" id="KW-0812">Transmembrane</keyword>
<dbReference type="EMBL" id="CAJNOR010004654">
    <property type="protein sequence ID" value="CAF1518959.1"/>
    <property type="molecule type" value="Genomic_DNA"/>
</dbReference>
<sequence>MVAHSIVYAMLFILSLTVLIDPLRAISMSNKDNNDVANAINILHDHQFMKKRGSDMNEVDPGELYSLLLGKRQQVSGGMRLPSESVLLGKRRLPSESILLGKRRLPSESILLGKRRLPSESILLGKRRLPDEAVLLG</sequence>
<keyword evidence="3" id="KW-1185">Reference proteome</keyword>
<name>A0A815U8H6_ADIRI</name>
<evidence type="ECO:0000313" key="2">
    <source>
        <dbReference type="EMBL" id="CAF1518959.1"/>
    </source>
</evidence>
<gene>
    <name evidence="2" type="ORF">XAT740_LOCUS40674</name>
</gene>
<dbReference type="AlphaFoldDB" id="A0A815U8H6"/>
<organism evidence="2 3">
    <name type="scientific">Adineta ricciae</name>
    <name type="common">Rotifer</name>
    <dbReference type="NCBI Taxonomy" id="249248"/>
    <lineage>
        <taxon>Eukaryota</taxon>
        <taxon>Metazoa</taxon>
        <taxon>Spiralia</taxon>
        <taxon>Gnathifera</taxon>
        <taxon>Rotifera</taxon>
        <taxon>Eurotatoria</taxon>
        <taxon>Bdelloidea</taxon>
        <taxon>Adinetida</taxon>
        <taxon>Adinetidae</taxon>
        <taxon>Adineta</taxon>
    </lineage>
</organism>
<accession>A0A815U8H6</accession>
<evidence type="ECO:0000256" key="1">
    <source>
        <dbReference type="SAM" id="Phobius"/>
    </source>
</evidence>
<evidence type="ECO:0000313" key="3">
    <source>
        <dbReference type="Proteomes" id="UP000663828"/>
    </source>
</evidence>
<keyword evidence="1" id="KW-1133">Transmembrane helix</keyword>
<protein>
    <submittedName>
        <fullName evidence="2">Uncharacterized protein</fullName>
    </submittedName>
</protein>
<keyword evidence="1" id="KW-0472">Membrane</keyword>
<reference evidence="2" key="1">
    <citation type="submission" date="2021-02" db="EMBL/GenBank/DDBJ databases">
        <authorList>
            <person name="Nowell W R."/>
        </authorList>
    </citation>
    <scope>NUCLEOTIDE SEQUENCE</scope>
</reference>
<proteinExistence type="predicted"/>